<name>A0AAN9F6X2_CROPI</name>
<evidence type="ECO:0000313" key="2">
    <source>
        <dbReference type="Proteomes" id="UP001372338"/>
    </source>
</evidence>
<sequence>MELTNSTANLKLVHTKKILAPAAEPGSSIAVQQEEADTVKLQEAHRLRKEKDETFLRIMSQKHNSAWKQYLNDKLIKEDLLHQHVYQRPEEELSQIHRLLESEKWRTCASVGELNKPPDIVSIDVGNDMMIAEHEGSRLDSDGILSHDNA</sequence>
<dbReference type="AlphaFoldDB" id="A0AAN9F6X2"/>
<reference evidence="1 2" key="1">
    <citation type="submission" date="2024-01" db="EMBL/GenBank/DDBJ databases">
        <title>The genomes of 5 underutilized Papilionoideae crops provide insights into root nodulation and disease resistanc.</title>
        <authorList>
            <person name="Yuan L."/>
        </authorList>
    </citation>
    <scope>NUCLEOTIDE SEQUENCE [LARGE SCALE GENOMIC DNA]</scope>
    <source>
        <strain evidence="1">ZHUSHIDOU_FW_LH</strain>
        <tissue evidence="1">Leaf</tissue>
    </source>
</reference>
<dbReference type="Proteomes" id="UP001372338">
    <property type="component" value="Unassembled WGS sequence"/>
</dbReference>
<gene>
    <name evidence="1" type="ORF">RIF29_21153</name>
</gene>
<comment type="caution">
    <text evidence="1">The sequence shown here is derived from an EMBL/GenBank/DDBJ whole genome shotgun (WGS) entry which is preliminary data.</text>
</comment>
<keyword evidence="2" id="KW-1185">Reference proteome</keyword>
<organism evidence="1 2">
    <name type="scientific">Crotalaria pallida</name>
    <name type="common">Smooth rattlebox</name>
    <name type="synonym">Crotalaria striata</name>
    <dbReference type="NCBI Taxonomy" id="3830"/>
    <lineage>
        <taxon>Eukaryota</taxon>
        <taxon>Viridiplantae</taxon>
        <taxon>Streptophyta</taxon>
        <taxon>Embryophyta</taxon>
        <taxon>Tracheophyta</taxon>
        <taxon>Spermatophyta</taxon>
        <taxon>Magnoliopsida</taxon>
        <taxon>eudicotyledons</taxon>
        <taxon>Gunneridae</taxon>
        <taxon>Pentapetalae</taxon>
        <taxon>rosids</taxon>
        <taxon>fabids</taxon>
        <taxon>Fabales</taxon>
        <taxon>Fabaceae</taxon>
        <taxon>Papilionoideae</taxon>
        <taxon>50 kb inversion clade</taxon>
        <taxon>genistoids sensu lato</taxon>
        <taxon>core genistoids</taxon>
        <taxon>Crotalarieae</taxon>
        <taxon>Crotalaria</taxon>
    </lineage>
</organism>
<evidence type="ECO:0000313" key="1">
    <source>
        <dbReference type="EMBL" id="KAK7268455.1"/>
    </source>
</evidence>
<proteinExistence type="predicted"/>
<dbReference type="EMBL" id="JAYWIO010000004">
    <property type="protein sequence ID" value="KAK7268455.1"/>
    <property type="molecule type" value="Genomic_DNA"/>
</dbReference>
<protein>
    <submittedName>
        <fullName evidence="1">Uncharacterized protein</fullName>
    </submittedName>
</protein>
<accession>A0AAN9F6X2</accession>